<evidence type="ECO:0000256" key="1">
    <source>
        <dbReference type="SAM" id="MobiDB-lite"/>
    </source>
</evidence>
<feature type="non-terminal residue" evidence="2">
    <location>
        <position position="1"/>
    </location>
</feature>
<keyword evidence="3" id="KW-1185">Reference proteome</keyword>
<dbReference type="VEuPathDB" id="TriTrypDB:TM35_000981060"/>
<feature type="compositionally biased region" description="Polar residues" evidence="1">
    <location>
        <begin position="345"/>
        <end position="373"/>
    </location>
</feature>
<evidence type="ECO:0000313" key="3">
    <source>
        <dbReference type="Proteomes" id="UP000192257"/>
    </source>
</evidence>
<feature type="compositionally biased region" description="Low complexity" evidence="1">
    <location>
        <begin position="306"/>
        <end position="315"/>
    </location>
</feature>
<feature type="compositionally biased region" description="Low complexity" evidence="1">
    <location>
        <begin position="392"/>
        <end position="404"/>
    </location>
</feature>
<feature type="compositionally biased region" description="Basic and acidic residues" evidence="1">
    <location>
        <begin position="101"/>
        <end position="113"/>
    </location>
</feature>
<dbReference type="Proteomes" id="UP000192257">
    <property type="component" value="Unassembled WGS sequence"/>
</dbReference>
<feature type="compositionally biased region" description="Low complexity" evidence="1">
    <location>
        <begin position="259"/>
        <end position="295"/>
    </location>
</feature>
<dbReference type="GeneID" id="39991357"/>
<proteinExistence type="predicted"/>
<feature type="compositionally biased region" description="Basic and acidic residues" evidence="1">
    <location>
        <begin position="222"/>
        <end position="253"/>
    </location>
</feature>
<sequence length="454" mass="47536">TMAAAAAVDNDSPSGRGVSRGAVEVSCGAGGALRVRPAAASEWLTCGAGSRVSACGKYADLCRQRTARATTTIRTTTVNAGQPKAVMAFIDGFPYAVSWPSDKESSGGLKSEKLLVSTPGDAVPSKEGETVTEVHDRVDNEALSSRTLNDSAIRTVETPLQPTANHSKGGSDGQHGPKVVSEEEAEKDSKPPKSQYPSNLTRVQKIVGDVYPTVDEFPYVARTKDDIDKANAEEKSLTQKDTDEKALEKKQEKTVPVQSTVSSSENSASELHTNNLVEGNTTVTGTTTTQNQTQEPNKASEDNQPDSSNNGNNSTNHDHNSTQVPSPTDADATTTQNQNQESNTLPQEHQGTPKNTSDNTAAGDGNPNQQSSAAEGATATDGLQENANADSTATTTTTTTTTTTLSPVTDTKISSNIASALQNKGNVDSSVSPVWMRTAAPLLIVAVLVSVTVY</sequence>
<gene>
    <name evidence="2" type="ORF">TM35_000981060</name>
</gene>
<dbReference type="EMBL" id="NBCO01000098">
    <property type="protein sequence ID" value="ORC82103.1"/>
    <property type="molecule type" value="Genomic_DNA"/>
</dbReference>
<dbReference type="AlphaFoldDB" id="A0A1X0NEM6"/>
<feature type="compositionally biased region" description="Polar residues" evidence="1">
    <location>
        <begin position="142"/>
        <end position="168"/>
    </location>
</feature>
<reference evidence="2 3" key="1">
    <citation type="submission" date="2017-03" db="EMBL/GenBank/DDBJ databases">
        <title>An alternative strategy for trypanosome survival in the mammalian bloodstream revealed through genome and transcriptome analysis of the ubiquitous bovine parasite Trypanosoma (Megatrypanum) theileri.</title>
        <authorList>
            <person name="Kelly S."/>
            <person name="Ivens A."/>
            <person name="Mott A."/>
            <person name="O'Neill E."/>
            <person name="Emms D."/>
            <person name="Macleod O."/>
            <person name="Voorheis P."/>
            <person name="Matthews J."/>
            <person name="Matthews K."/>
            <person name="Carrington M."/>
        </authorList>
    </citation>
    <scope>NUCLEOTIDE SEQUENCE [LARGE SCALE GENOMIC DNA]</scope>
    <source>
        <strain evidence="2">Edinburgh</strain>
    </source>
</reference>
<feature type="compositionally biased region" description="Basic and acidic residues" evidence="1">
    <location>
        <begin position="124"/>
        <end position="140"/>
    </location>
</feature>
<protein>
    <submittedName>
        <fullName evidence="2">Uncharacterized protein</fullName>
    </submittedName>
</protein>
<evidence type="ECO:0000313" key="2">
    <source>
        <dbReference type="EMBL" id="ORC82103.1"/>
    </source>
</evidence>
<dbReference type="RefSeq" id="XP_028877127.1">
    <property type="nucleotide sequence ID" value="XM_029031577.1"/>
</dbReference>
<comment type="caution">
    <text evidence="2">The sequence shown here is derived from an EMBL/GenBank/DDBJ whole genome shotgun (WGS) entry which is preliminary data.</text>
</comment>
<accession>A0A1X0NEM6</accession>
<name>A0A1X0NEM6_9TRYP</name>
<feature type="compositionally biased region" description="Polar residues" evidence="1">
    <location>
        <begin position="381"/>
        <end position="391"/>
    </location>
</feature>
<organism evidence="2 3">
    <name type="scientific">Trypanosoma theileri</name>
    <dbReference type="NCBI Taxonomy" id="67003"/>
    <lineage>
        <taxon>Eukaryota</taxon>
        <taxon>Discoba</taxon>
        <taxon>Euglenozoa</taxon>
        <taxon>Kinetoplastea</taxon>
        <taxon>Metakinetoplastina</taxon>
        <taxon>Trypanosomatida</taxon>
        <taxon>Trypanosomatidae</taxon>
        <taxon>Trypanosoma</taxon>
    </lineage>
</organism>
<feature type="compositionally biased region" description="Low complexity" evidence="1">
    <location>
        <begin position="333"/>
        <end position="344"/>
    </location>
</feature>
<feature type="region of interest" description="Disordered" evidence="1">
    <location>
        <begin position="101"/>
        <end position="407"/>
    </location>
</feature>